<evidence type="ECO:0000256" key="4">
    <source>
        <dbReference type="ARBA" id="ARBA00023239"/>
    </source>
</evidence>
<dbReference type="FunFam" id="3.20.20.70:FF:000044">
    <property type="entry name" value="Deoxyribose-phosphate aldolase"/>
    <property type="match status" value="1"/>
</dbReference>
<dbReference type="InterPro" id="IPR002915">
    <property type="entry name" value="DeoC/FbaB/LacD_aldolase"/>
</dbReference>
<evidence type="ECO:0000256" key="1">
    <source>
        <dbReference type="ARBA" id="ARBA00010936"/>
    </source>
</evidence>
<sequence>MWARSGTRAARAVAASVAAGAGLAVAAQQTREDKGAWAMCEAYDFRAESQKLASSSLARVSKIVAKLQEQHSGDLAKRIDHTLLKAEATVADIEKLCREAVQHGFKTVCVNSSNVKTAAGFLAAAEKPHDVGVCAVVGFPLGACTTETKAAETEDAIRAGASEIDMVINVGRLKSGEWDYVLRDVAAVVSVCKRLDAGCKVIIETCLLTDEEKAAASMLCALVGADFVKTSTGFSTGGATPEDVALMKSSVTAAVDRFSPLAAKGGEVQVKASGGIKGTDDAYAMLRAGASRLGTSRGVSLVTGETPASPSSY</sequence>
<dbReference type="InterPro" id="IPR013785">
    <property type="entry name" value="Aldolase_TIM"/>
</dbReference>
<dbReference type="PANTHER" id="PTHR10889:SF1">
    <property type="entry name" value="DEOXYRIBOSE-PHOSPHATE ALDOLASE"/>
    <property type="match status" value="1"/>
</dbReference>
<name>A0A2R5GNK5_9STRA</name>
<dbReference type="UniPathway" id="UPA00002">
    <property type="reaction ID" value="UER00468"/>
</dbReference>
<evidence type="ECO:0000256" key="2">
    <source>
        <dbReference type="ARBA" id="ARBA00012515"/>
    </source>
</evidence>
<dbReference type="InterPro" id="IPR028581">
    <property type="entry name" value="DeoC_typeI"/>
</dbReference>
<comment type="similarity">
    <text evidence="1">Belongs to the DeoC/FbaB aldolase family. DeoC type 1 subfamily.</text>
</comment>
<dbReference type="EMBL" id="BEYU01000073">
    <property type="protein sequence ID" value="GBG30203.1"/>
    <property type="molecule type" value="Genomic_DNA"/>
</dbReference>
<keyword evidence="3" id="KW-0963">Cytoplasm</keyword>
<dbReference type="NCBIfam" id="TIGR00126">
    <property type="entry name" value="deoC"/>
    <property type="match status" value="1"/>
</dbReference>
<evidence type="ECO:0000256" key="7">
    <source>
        <dbReference type="ARBA" id="ARBA00048791"/>
    </source>
</evidence>
<comment type="catalytic activity">
    <reaction evidence="7">
        <text>2-deoxy-D-ribose 5-phosphate = D-glyceraldehyde 3-phosphate + acetaldehyde</text>
        <dbReference type="Rhea" id="RHEA:12821"/>
        <dbReference type="ChEBI" id="CHEBI:15343"/>
        <dbReference type="ChEBI" id="CHEBI:59776"/>
        <dbReference type="ChEBI" id="CHEBI:62877"/>
        <dbReference type="EC" id="4.1.2.4"/>
    </reaction>
</comment>
<reference evidence="8 9" key="1">
    <citation type="submission" date="2017-12" db="EMBL/GenBank/DDBJ databases">
        <title>Sequencing, de novo assembly and annotation of complete genome of a new Thraustochytrid species, strain FCC1311.</title>
        <authorList>
            <person name="Sedici K."/>
            <person name="Godart F."/>
            <person name="Aiese Cigliano R."/>
            <person name="Sanseverino W."/>
            <person name="Barakat M."/>
            <person name="Ortet P."/>
            <person name="Marechal E."/>
            <person name="Cagnac O."/>
            <person name="Amato A."/>
        </authorList>
    </citation>
    <scope>NUCLEOTIDE SEQUENCE [LARGE SCALE GENOMIC DNA]</scope>
</reference>
<dbReference type="GO" id="GO:0009264">
    <property type="term" value="P:deoxyribonucleotide catabolic process"/>
    <property type="evidence" value="ECO:0007669"/>
    <property type="project" value="InterPro"/>
</dbReference>
<accession>A0A2R5GNK5</accession>
<dbReference type="GO" id="GO:0005737">
    <property type="term" value="C:cytoplasm"/>
    <property type="evidence" value="ECO:0007669"/>
    <property type="project" value="InterPro"/>
</dbReference>
<dbReference type="SUPFAM" id="SSF51569">
    <property type="entry name" value="Aldolase"/>
    <property type="match status" value="1"/>
</dbReference>
<comment type="caution">
    <text evidence="8">The sequence shown here is derived from an EMBL/GenBank/DDBJ whole genome shotgun (WGS) entry which is preliminary data.</text>
</comment>
<dbReference type="AlphaFoldDB" id="A0A2R5GNK5"/>
<dbReference type="Gene3D" id="3.20.20.70">
    <property type="entry name" value="Aldolase class I"/>
    <property type="match status" value="1"/>
</dbReference>
<dbReference type="GO" id="GO:0004139">
    <property type="term" value="F:deoxyribose-phosphate aldolase activity"/>
    <property type="evidence" value="ECO:0007669"/>
    <property type="project" value="UniProtKB-EC"/>
</dbReference>
<dbReference type="SMART" id="SM01133">
    <property type="entry name" value="DeoC"/>
    <property type="match status" value="1"/>
</dbReference>
<dbReference type="HAMAP" id="MF_00114">
    <property type="entry name" value="DeoC_type1"/>
    <property type="match status" value="1"/>
</dbReference>
<dbReference type="InParanoid" id="A0A2R5GNK5"/>
<protein>
    <recommendedName>
        <fullName evidence="2">deoxyribose-phosphate aldolase</fullName>
        <ecNumber evidence="2">4.1.2.4</ecNumber>
    </recommendedName>
    <alternativeName>
        <fullName evidence="6">2-deoxy-D-ribose 5-phosphate aldolase</fullName>
    </alternativeName>
</protein>
<keyword evidence="9" id="KW-1185">Reference proteome</keyword>
<dbReference type="OrthoDB" id="70823at2759"/>
<keyword evidence="4" id="KW-0456">Lyase</keyword>
<evidence type="ECO:0000313" key="9">
    <source>
        <dbReference type="Proteomes" id="UP000241890"/>
    </source>
</evidence>
<evidence type="ECO:0000256" key="5">
    <source>
        <dbReference type="ARBA" id="ARBA00023270"/>
    </source>
</evidence>
<evidence type="ECO:0000313" key="8">
    <source>
        <dbReference type="EMBL" id="GBG30203.1"/>
    </source>
</evidence>
<dbReference type="PANTHER" id="PTHR10889">
    <property type="entry name" value="DEOXYRIBOSE-PHOSPHATE ALDOLASE"/>
    <property type="match status" value="1"/>
</dbReference>
<proteinExistence type="inferred from homology"/>
<dbReference type="CDD" id="cd00959">
    <property type="entry name" value="DeoC"/>
    <property type="match status" value="1"/>
</dbReference>
<dbReference type="GO" id="GO:0016052">
    <property type="term" value="P:carbohydrate catabolic process"/>
    <property type="evidence" value="ECO:0007669"/>
    <property type="project" value="TreeGrafter"/>
</dbReference>
<evidence type="ECO:0000256" key="6">
    <source>
        <dbReference type="ARBA" id="ARBA00032755"/>
    </source>
</evidence>
<dbReference type="Pfam" id="PF01791">
    <property type="entry name" value="DeoC"/>
    <property type="match status" value="1"/>
</dbReference>
<dbReference type="FunCoup" id="A0A2R5GNK5">
    <property type="interactions" value="57"/>
</dbReference>
<keyword evidence="5" id="KW-0704">Schiff base</keyword>
<organism evidence="8 9">
    <name type="scientific">Hondaea fermentalgiana</name>
    <dbReference type="NCBI Taxonomy" id="2315210"/>
    <lineage>
        <taxon>Eukaryota</taxon>
        <taxon>Sar</taxon>
        <taxon>Stramenopiles</taxon>
        <taxon>Bigyra</taxon>
        <taxon>Labyrinthulomycetes</taxon>
        <taxon>Thraustochytrida</taxon>
        <taxon>Thraustochytriidae</taxon>
        <taxon>Hondaea</taxon>
    </lineage>
</organism>
<dbReference type="Proteomes" id="UP000241890">
    <property type="component" value="Unassembled WGS sequence"/>
</dbReference>
<dbReference type="InterPro" id="IPR011343">
    <property type="entry name" value="DeoC"/>
</dbReference>
<dbReference type="EC" id="4.1.2.4" evidence="2"/>
<evidence type="ECO:0000256" key="3">
    <source>
        <dbReference type="ARBA" id="ARBA00022490"/>
    </source>
</evidence>
<gene>
    <name evidence="8" type="ORF">FCC1311_064232</name>
</gene>
<dbReference type="GO" id="GO:0046386">
    <property type="term" value="P:deoxyribose phosphate catabolic process"/>
    <property type="evidence" value="ECO:0007669"/>
    <property type="project" value="UniProtKB-UniPathway"/>
</dbReference>